<evidence type="ECO:0000256" key="3">
    <source>
        <dbReference type="ARBA" id="ARBA00022448"/>
    </source>
</evidence>
<comment type="catalytic activity">
    <reaction evidence="10">
        <text>(S)-malate(in) + succinate(out) = (S)-malate(out) + succinate(in)</text>
        <dbReference type="Rhea" id="RHEA:29327"/>
        <dbReference type="ChEBI" id="CHEBI:15589"/>
        <dbReference type="ChEBI" id="CHEBI:30031"/>
    </reaction>
    <physiologicalReaction direction="right-to-left" evidence="10">
        <dbReference type="Rhea" id="RHEA:29329"/>
    </physiologicalReaction>
</comment>
<keyword evidence="5 12" id="KW-0997">Cell inner membrane</keyword>
<dbReference type="NCBIfam" id="NF006927">
    <property type="entry name" value="PRK09412.1"/>
    <property type="match status" value="1"/>
</dbReference>
<keyword evidence="3 12" id="KW-0813">Transport</keyword>
<feature type="transmembrane region" description="Helical" evidence="13">
    <location>
        <begin position="167"/>
        <end position="190"/>
    </location>
</feature>
<feature type="transmembrane region" description="Helical" evidence="13">
    <location>
        <begin position="417"/>
        <end position="439"/>
    </location>
</feature>
<reference evidence="14 15" key="1">
    <citation type="submission" date="2018-05" db="EMBL/GenBank/DDBJ databases">
        <title>Genomic Encyclopedia of Type Strains, Phase IV (KMG-IV): sequencing the most valuable type-strain genomes for metagenomic binning, comparative biology and taxonomic classification.</title>
        <authorList>
            <person name="Goeker M."/>
        </authorList>
    </citation>
    <scope>NUCLEOTIDE SEQUENCE [LARGE SCALE GENOMIC DNA]</scope>
    <source>
        <strain evidence="14 15">DSM 22999</strain>
    </source>
</reference>
<feature type="transmembrane region" description="Helical" evidence="13">
    <location>
        <begin position="6"/>
        <end position="37"/>
    </location>
</feature>
<accession>A0A2U0SM80</accession>
<dbReference type="NCBIfam" id="NF009136">
    <property type="entry name" value="PRK12489.1"/>
    <property type="match status" value="1"/>
</dbReference>
<sequence>MSAMFFIQFAIVLLCILAGARVGGIGLGVFGGLGLAILSFCFDLKPAGLPIDVMFMIMAVVSAAAAMQAAGGLDYMIKIATNILRRNPKYITFIAPAVTWTFTVLAGTGHVAYSVLPVIAEVSRHNGVRPERPLSMAVIASQFAIVASPIAAAVVAVVNYLEPQGITLGNVLSVTIPSTILGLALACVFVNKMGKELKDDPDYQRLLQDPDYVKENHTDVDLTDAPLKPTAKLSVGLFLFGALLVVLMGAMPELRPAFDGKPMSMAHTIEIVMLTIGALIIFFCKPDGTEITKGSVFHAGMRAVIAIFGIAWLGDTLMSAHISEVKVLVSDLVETAPWAFAFALFVLSVLVNSQGATVATLFPLGIALGIPAPVLVGVFVAVNGYFFIPNYGPIIASIDFDTTGTTRIGKFIFNHSFMIPGLLSMVFSLVFGLLFANILL</sequence>
<dbReference type="InterPro" id="IPR004668">
    <property type="entry name" value="Anaer_Dcu_memb_transpt"/>
</dbReference>
<name>A0A2U0SM80_9PAST</name>
<feature type="transmembrane region" description="Helical" evidence="13">
    <location>
        <begin position="49"/>
        <end position="70"/>
    </location>
</feature>
<keyword evidence="15" id="KW-1185">Reference proteome</keyword>
<evidence type="ECO:0000256" key="7">
    <source>
        <dbReference type="ARBA" id="ARBA00022989"/>
    </source>
</evidence>
<evidence type="ECO:0000256" key="4">
    <source>
        <dbReference type="ARBA" id="ARBA00022475"/>
    </source>
</evidence>
<evidence type="ECO:0000313" key="14">
    <source>
        <dbReference type="EMBL" id="PVX32441.1"/>
    </source>
</evidence>
<feature type="transmembrane region" description="Helical" evidence="13">
    <location>
        <begin position="137"/>
        <end position="161"/>
    </location>
</feature>
<dbReference type="PANTHER" id="PTHR36106">
    <property type="entry name" value="ANAEROBIC C4-DICARBOXYLATE TRANSPORTER DCUB"/>
    <property type="match status" value="1"/>
</dbReference>
<dbReference type="Pfam" id="PF03605">
    <property type="entry name" value="DcuA_DcuB"/>
    <property type="match status" value="1"/>
</dbReference>
<evidence type="ECO:0000256" key="10">
    <source>
        <dbReference type="ARBA" id="ARBA00034284"/>
    </source>
</evidence>
<evidence type="ECO:0000256" key="12">
    <source>
        <dbReference type="PIRNR" id="PIRNR004539"/>
    </source>
</evidence>
<dbReference type="GO" id="GO:0005886">
    <property type="term" value="C:plasma membrane"/>
    <property type="evidence" value="ECO:0007669"/>
    <property type="project" value="UniProtKB-SubCell"/>
</dbReference>
<evidence type="ECO:0000256" key="2">
    <source>
        <dbReference type="ARBA" id="ARBA00006413"/>
    </source>
</evidence>
<dbReference type="RefSeq" id="WP_116632278.1">
    <property type="nucleotide sequence ID" value="NZ_QENU01000013.1"/>
</dbReference>
<comment type="catalytic activity">
    <reaction evidence="11">
        <text>fumarate(in) + succinate(out) = fumarate(out) + succinate(in)</text>
        <dbReference type="Rhea" id="RHEA:29323"/>
        <dbReference type="ChEBI" id="CHEBI:29806"/>
        <dbReference type="ChEBI" id="CHEBI:30031"/>
    </reaction>
    <physiologicalReaction direction="right-to-left" evidence="11">
        <dbReference type="Rhea" id="RHEA:29325"/>
    </physiologicalReaction>
</comment>
<evidence type="ECO:0000256" key="13">
    <source>
        <dbReference type="SAM" id="Phobius"/>
    </source>
</evidence>
<comment type="similarity">
    <text evidence="2 12">Belongs to the DcuA/DcuB transporter (TC 2.A.13.1) family.</text>
</comment>
<dbReference type="EMBL" id="QENU01000013">
    <property type="protein sequence ID" value="PVX32441.1"/>
    <property type="molecule type" value="Genomic_DNA"/>
</dbReference>
<keyword evidence="6 13" id="KW-0812">Transmembrane</keyword>
<feature type="transmembrane region" description="Helical" evidence="13">
    <location>
        <begin position="233"/>
        <end position="252"/>
    </location>
</feature>
<dbReference type="OrthoDB" id="9770910at2"/>
<dbReference type="AlphaFoldDB" id="A0A2U0SM80"/>
<keyword evidence="4 12" id="KW-1003">Cell membrane</keyword>
<feature type="transmembrane region" description="Helical" evidence="13">
    <location>
        <begin position="296"/>
        <end position="315"/>
    </location>
</feature>
<evidence type="ECO:0000256" key="1">
    <source>
        <dbReference type="ARBA" id="ARBA00004429"/>
    </source>
</evidence>
<comment type="catalytic activity">
    <reaction evidence="9">
        <text>L-aspartate(in) + succinate(out) = L-aspartate(out) + succinate(in)</text>
        <dbReference type="Rhea" id="RHEA:29343"/>
        <dbReference type="ChEBI" id="CHEBI:29991"/>
        <dbReference type="ChEBI" id="CHEBI:30031"/>
    </reaction>
    <physiologicalReaction direction="right-to-left" evidence="9">
        <dbReference type="Rhea" id="RHEA:29345"/>
    </physiologicalReaction>
</comment>
<evidence type="ECO:0000256" key="11">
    <source>
        <dbReference type="ARBA" id="ARBA00034287"/>
    </source>
</evidence>
<dbReference type="Proteomes" id="UP000245909">
    <property type="component" value="Unassembled WGS sequence"/>
</dbReference>
<evidence type="ECO:0000256" key="6">
    <source>
        <dbReference type="ARBA" id="ARBA00022692"/>
    </source>
</evidence>
<organism evidence="14 15">
    <name type="scientific">Alitibacter langaaensis DSM 22999</name>
    <dbReference type="NCBI Taxonomy" id="1122935"/>
    <lineage>
        <taxon>Bacteria</taxon>
        <taxon>Pseudomonadati</taxon>
        <taxon>Pseudomonadota</taxon>
        <taxon>Gammaproteobacteria</taxon>
        <taxon>Pasteurellales</taxon>
        <taxon>Pasteurellaceae</taxon>
        <taxon>Alitibacter</taxon>
    </lineage>
</organism>
<feature type="transmembrane region" description="Helical" evidence="13">
    <location>
        <begin position="90"/>
        <end position="116"/>
    </location>
</feature>
<feature type="transmembrane region" description="Helical" evidence="13">
    <location>
        <begin position="264"/>
        <end position="284"/>
    </location>
</feature>
<keyword evidence="7 13" id="KW-1133">Transmembrane helix</keyword>
<dbReference type="PANTHER" id="PTHR36106:SF1">
    <property type="entry name" value="ANAEROBIC C4-DICARBOXYLATE TRANSPORTER DCUB"/>
    <property type="match status" value="1"/>
</dbReference>
<dbReference type="GO" id="GO:0015556">
    <property type="term" value="F:C4-dicarboxylate transmembrane transporter activity"/>
    <property type="evidence" value="ECO:0007669"/>
    <property type="project" value="InterPro"/>
</dbReference>
<protein>
    <recommendedName>
        <fullName evidence="12">C4-dicarboxylate transporter</fullName>
    </recommendedName>
</protein>
<evidence type="ECO:0000256" key="5">
    <source>
        <dbReference type="ARBA" id="ARBA00022519"/>
    </source>
</evidence>
<evidence type="ECO:0000313" key="15">
    <source>
        <dbReference type="Proteomes" id="UP000245909"/>
    </source>
</evidence>
<comment type="caution">
    <text evidence="14">The sequence shown here is derived from an EMBL/GenBank/DDBJ whole genome shotgun (WGS) entry which is preliminary data.</text>
</comment>
<dbReference type="NCBIfam" id="TIGR00770">
    <property type="entry name" value="Dcu"/>
    <property type="match status" value="1"/>
</dbReference>
<evidence type="ECO:0000256" key="9">
    <source>
        <dbReference type="ARBA" id="ARBA00034237"/>
    </source>
</evidence>
<gene>
    <name evidence="14" type="ORF">C8D76_11339</name>
</gene>
<comment type="function">
    <text evidence="12">Responsible for the transport of C4-dicarboxylates.</text>
</comment>
<feature type="transmembrane region" description="Helical" evidence="13">
    <location>
        <begin position="335"/>
        <end position="352"/>
    </location>
</feature>
<comment type="subcellular location">
    <subcellularLocation>
        <location evidence="1 12">Cell inner membrane</location>
        <topology evidence="1 12">Multi-pass membrane protein</topology>
    </subcellularLocation>
</comment>
<evidence type="ECO:0000256" key="8">
    <source>
        <dbReference type="ARBA" id="ARBA00023136"/>
    </source>
</evidence>
<dbReference type="PIRSF" id="PIRSF004539">
    <property type="entry name" value="C4-dicrbxl_trns"/>
    <property type="match status" value="1"/>
</dbReference>
<feature type="transmembrane region" description="Helical" evidence="13">
    <location>
        <begin position="364"/>
        <end position="388"/>
    </location>
</feature>
<proteinExistence type="inferred from homology"/>
<keyword evidence="8 12" id="KW-0472">Membrane</keyword>